<dbReference type="GO" id="GO:0005886">
    <property type="term" value="C:plasma membrane"/>
    <property type="evidence" value="ECO:0007669"/>
    <property type="project" value="UniProtKB-SubCell"/>
</dbReference>
<sequence>TPTALFLAIVAAGILAAAGFALHTVASLRARRADLAHLRAVGVSASGVVELVAVEALILTVLGALAGIAAGLTTALAVGPLVAVSPGGTAPVPPVEVHVPWLAIGLLP</sequence>
<dbReference type="RefSeq" id="WP_119374366.1">
    <property type="nucleotide sequence ID" value="NZ_QWEC01000746.1"/>
</dbReference>
<name>A0A399N5U2_9MICO</name>
<dbReference type="Proteomes" id="UP000266298">
    <property type="component" value="Unassembled WGS sequence"/>
</dbReference>
<evidence type="ECO:0000259" key="7">
    <source>
        <dbReference type="Pfam" id="PF02687"/>
    </source>
</evidence>
<keyword evidence="4 6" id="KW-1133">Transmembrane helix</keyword>
<evidence type="ECO:0000313" key="9">
    <source>
        <dbReference type="Proteomes" id="UP000266298"/>
    </source>
</evidence>
<evidence type="ECO:0000256" key="1">
    <source>
        <dbReference type="ARBA" id="ARBA00004651"/>
    </source>
</evidence>
<evidence type="ECO:0000256" key="6">
    <source>
        <dbReference type="SAM" id="Phobius"/>
    </source>
</evidence>
<evidence type="ECO:0000313" key="8">
    <source>
        <dbReference type="EMBL" id="RII89494.1"/>
    </source>
</evidence>
<keyword evidence="5 6" id="KW-0472">Membrane</keyword>
<accession>A0A399N5U2</accession>
<dbReference type="EMBL" id="QWEC01000746">
    <property type="protein sequence ID" value="RII89494.1"/>
    <property type="molecule type" value="Genomic_DNA"/>
</dbReference>
<comment type="subcellular location">
    <subcellularLocation>
        <location evidence="1">Cell membrane</location>
        <topology evidence="1">Multi-pass membrane protein</topology>
    </subcellularLocation>
</comment>
<feature type="non-terminal residue" evidence="8">
    <location>
        <position position="108"/>
    </location>
</feature>
<feature type="domain" description="ABC3 transporter permease C-terminal" evidence="7">
    <location>
        <begin position="7"/>
        <end position="97"/>
    </location>
</feature>
<feature type="non-terminal residue" evidence="8">
    <location>
        <position position="1"/>
    </location>
</feature>
<evidence type="ECO:0000256" key="2">
    <source>
        <dbReference type="ARBA" id="ARBA00022475"/>
    </source>
</evidence>
<dbReference type="Pfam" id="PF02687">
    <property type="entry name" value="FtsX"/>
    <property type="match status" value="1"/>
</dbReference>
<evidence type="ECO:0000256" key="4">
    <source>
        <dbReference type="ARBA" id="ARBA00022989"/>
    </source>
</evidence>
<comment type="caution">
    <text evidence="8">The sequence shown here is derived from an EMBL/GenBank/DDBJ whole genome shotgun (WGS) entry which is preliminary data.</text>
</comment>
<dbReference type="AlphaFoldDB" id="A0A399N5U2"/>
<reference evidence="8 9" key="1">
    <citation type="submission" date="2018-08" db="EMBL/GenBank/DDBJ databases">
        <title>Genome Sequence of Clavibacter michiganensis Subspecies type strains, and the Atypical Peach-Colored Strains Isolated from Tomato.</title>
        <authorList>
            <person name="Osdaghi E."/>
            <person name="Portier P."/>
            <person name="Briand M."/>
            <person name="Jacques M.-A."/>
        </authorList>
    </citation>
    <scope>NUCLEOTIDE SEQUENCE [LARGE SCALE GENOMIC DNA]</scope>
    <source>
        <strain evidence="8 9">CFBP 7493</strain>
    </source>
</reference>
<evidence type="ECO:0000256" key="5">
    <source>
        <dbReference type="ARBA" id="ARBA00023136"/>
    </source>
</evidence>
<organism evidence="8 9">
    <name type="scientific">Clavibacter michiganensis</name>
    <dbReference type="NCBI Taxonomy" id="28447"/>
    <lineage>
        <taxon>Bacteria</taxon>
        <taxon>Bacillati</taxon>
        <taxon>Actinomycetota</taxon>
        <taxon>Actinomycetes</taxon>
        <taxon>Micrococcales</taxon>
        <taxon>Microbacteriaceae</taxon>
        <taxon>Clavibacter</taxon>
    </lineage>
</organism>
<dbReference type="InterPro" id="IPR003838">
    <property type="entry name" value="ABC3_permease_C"/>
</dbReference>
<keyword evidence="2" id="KW-1003">Cell membrane</keyword>
<protein>
    <recommendedName>
        <fullName evidence="7">ABC3 transporter permease C-terminal domain-containing protein</fullName>
    </recommendedName>
</protein>
<feature type="transmembrane region" description="Helical" evidence="6">
    <location>
        <begin position="56"/>
        <end position="78"/>
    </location>
</feature>
<keyword evidence="3 6" id="KW-0812">Transmembrane</keyword>
<proteinExistence type="predicted"/>
<evidence type="ECO:0000256" key="3">
    <source>
        <dbReference type="ARBA" id="ARBA00022692"/>
    </source>
</evidence>
<gene>
    <name evidence="8" type="ORF">DZF96_17975</name>
</gene>